<evidence type="ECO:0000256" key="4">
    <source>
        <dbReference type="ARBA" id="ARBA00022729"/>
    </source>
</evidence>
<evidence type="ECO:0000256" key="7">
    <source>
        <dbReference type="ARBA" id="ARBA00023242"/>
    </source>
</evidence>
<dbReference type="PANTHER" id="PTHR13598:SF4">
    <property type="entry name" value="NUCLEAR ENVELOPE INTEGRAL MEMBRANE PROTEIN 1"/>
    <property type="match status" value="1"/>
</dbReference>
<evidence type="ECO:0000256" key="3">
    <source>
        <dbReference type="ARBA" id="ARBA00022692"/>
    </source>
</evidence>
<comment type="similarity">
    <text evidence="2">Belongs to the NEMP family.</text>
</comment>
<keyword evidence="6 8" id="KW-0472">Membrane</keyword>
<comment type="subcellular location">
    <subcellularLocation>
        <location evidence="1">Nucleus inner membrane</location>
        <topology evidence="1">Multi-pass membrane protein</topology>
        <orientation evidence="1">Nucleoplasmic side</orientation>
    </subcellularLocation>
</comment>
<evidence type="ECO:0000256" key="8">
    <source>
        <dbReference type="SAM" id="Phobius"/>
    </source>
</evidence>
<protein>
    <submittedName>
        <fullName evidence="9">Nuclear envelope integral membrane protein 1</fullName>
    </submittedName>
</protein>
<evidence type="ECO:0000313" key="10">
    <source>
        <dbReference type="Proteomes" id="UP000694620"/>
    </source>
</evidence>
<dbReference type="InterPro" id="IPR019358">
    <property type="entry name" value="NEMP_fam"/>
</dbReference>
<dbReference type="Proteomes" id="UP000694620">
    <property type="component" value="Chromosome 3"/>
</dbReference>
<reference evidence="9" key="1">
    <citation type="submission" date="2021-06" db="EMBL/GenBank/DDBJ databases">
        <authorList>
            <consortium name="Wellcome Sanger Institute Data Sharing"/>
        </authorList>
    </citation>
    <scope>NUCLEOTIDE SEQUENCE [LARGE SCALE GENOMIC DNA]</scope>
</reference>
<evidence type="ECO:0000256" key="6">
    <source>
        <dbReference type="ARBA" id="ARBA00023136"/>
    </source>
</evidence>
<evidence type="ECO:0000313" key="9">
    <source>
        <dbReference type="Ensembl" id="ENSECRP00000019519.1"/>
    </source>
</evidence>
<keyword evidence="4" id="KW-0732">Signal</keyword>
<organism evidence="9 10">
    <name type="scientific">Erpetoichthys calabaricus</name>
    <name type="common">Rope fish</name>
    <name type="synonym">Calamoichthys calabaricus</name>
    <dbReference type="NCBI Taxonomy" id="27687"/>
    <lineage>
        <taxon>Eukaryota</taxon>
        <taxon>Metazoa</taxon>
        <taxon>Chordata</taxon>
        <taxon>Craniata</taxon>
        <taxon>Vertebrata</taxon>
        <taxon>Euteleostomi</taxon>
        <taxon>Actinopterygii</taxon>
        <taxon>Polypteriformes</taxon>
        <taxon>Polypteridae</taxon>
        <taxon>Erpetoichthys</taxon>
    </lineage>
</organism>
<dbReference type="GeneTree" id="ENSGT00390000002174"/>
<accession>A0A8C4SN55</accession>
<feature type="transmembrane region" description="Helical" evidence="8">
    <location>
        <begin position="215"/>
        <end position="233"/>
    </location>
</feature>
<feature type="transmembrane region" description="Helical" evidence="8">
    <location>
        <begin position="245"/>
        <end position="264"/>
    </location>
</feature>
<keyword evidence="7" id="KW-0539">Nucleus</keyword>
<feature type="transmembrane region" description="Helical" evidence="8">
    <location>
        <begin position="184"/>
        <end position="208"/>
    </location>
</feature>
<evidence type="ECO:0000256" key="5">
    <source>
        <dbReference type="ARBA" id="ARBA00022989"/>
    </source>
</evidence>
<reference evidence="9" key="3">
    <citation type="submission" date="2025-09" db="UniProtKB">
        <authorList>
            <consortium name="Ensembl"/>
        </authorList>
    </citation>
    <scope>IDENTIFICATION</scope>
</reference>
<keyword evidence="3 8" id="KW-0812">Transmembrane</keyword>
<evidence type="ECO:0000256" key="2">
    <source>
        <dbReference type="ARBA" id="ARBA00005748"/>
    </source>
</evidence>
<proteinExistence type="inferred from homology"/>
<sequence length="447" mass="51612">MAVMAGDMKSSRWFNLFSVPFVVVLLLFFLTVRNGVFGTAADPSVPVIVINDGPEEKFVRLKHFCYRNTMAPGWMEIWTRLQIRIRSTGKLKVTVVEDEMKLKELEQFRVWNFFSYFIKEQSNETTIDVELYKTKICFKVDPTNPEAIYTIQPARKFDLCLFLIFLGGFFLFFFAEPLSRSQVFYYSIGMSTGLIASLIILIFILARLLPKKSPFYLLVVGGWSFSLYIIQLAFRNMQLLLRDHWQYVIGYVTAVGFVSFAVCYRYGPLVEERSMTILSWALQIIGLLLIYMGIQVPQVSLAIIISAFCCKNLEYPVRLIMFIHRKLCRWTAKPAPPRLLTEEEYQKQGEVETQHALEELRKYCSSPDFSAWKTVSRLQSPKRFADFVEGSSHLTPNEVSVHEQDYGLGGSFLQDELFESDDDSSMNDEETVANNMPLCRQRVDFGI</sequence>
<feature type="transmembrane region" description="Helical" evidence="8">
    <location>
        <begin position="276"/>
        <end position="294"/>
    </location>
</feature>
<gene>
    <name evidence="9" type="primary">NEMP1</name>
    <name evidence="9" type="synonym">nemp1</name>
</gene>
<dbReference type="AlphaFoldDB" id="A0A8C4SN55"/>
<keyword evidence="10" id="KW-1185">Reference proteome</keyword>
<name>A0A8C4SN55_ERPCA</name>
<dbReference type="GO" id="GO:0005637">
    <property type="term" value="C:nuclear inner membrane"/>
    <property type="evidence" value="ECO:0007669"/>
    <property type="project" value="UniProtKB-SubCell"/>
</dbReference>
<dbReference type="Pfam" id="PF10225">
    <property type="entry name" value="NEMP"/>
    <property type="match status" value="1"/>
</dbReference>
<feature type="transmembrane region" description="Helical" evidence="8">
    <location>
        <begin position="12"/>
        <end position="32"/>
    </location>
</feature>
<evidence type="ECO:0000256" key="1">
    <source>
        <dbReference type="ARBA" id="ARBA00004575"/>
    </source>
</evidence>
<dbReference type="PANTHER" id="PTHR13598">
    <property type="entry name" value="AT07567P-RELATED"/>
    <property type="match status" value="1"/>
</dbReference>
<reference evidence="9" key="2">
    <citation type="submission" date="2025-08" db="UniProtKB">
        <authorList>
            <consortium name="Ensembl"/>
        </authorList>
    </citation>
    <scope>IDENTIFICATION</scope>
</reference>
<keyword evidence="5 8" id="KW-1133">Transmembrane helix</keyword>
<feature type="transmembrane region" description="Helical" evidence="8">
    <location>
        <begin position="159"/>
        <end position="178"/>
    </location>
</feature>
<dbReference type="Ensembl" id="ENSECRT00000019914.1">
    <property type="protein sequence ID" value="ENSECRP00000019519.1"/>
    <property type="gene ID" value="ENSECRG00000013044.1"/>
</dbReference>